<dbReference type="VEuPathDB" id="FungiDB:PSHT_05700"/>
<protein>
    <submittedName>
        <fullName evidence="2">Uncharacterized protein</fullName>
    </submittedName>
</protein>
<dbReference type="Proteomes" id="UP000238274">
    <property type="component" value="Unassembled WGS sequence"/>
</dbReference>
<keyword evidence="3" id="KW-1185">Reference proteome</keyword>
<reference evidence="3" key="3">
    <citation type="journal article" date="2018" name="Mol. Plant Microbe Interact.">
        <title>Genome sequence resources for the wheat stripe rust pathogen (Puccinia striiformis f. sp. tritici) and the barley stripe rust pathogen (Puccinia striiformis f. sp. hordei).</title>
        <authorList>
            <person name="Xia C."/>
            <person name="Wang M."/>
            <person name="Yin C."/>
            <person name="Cornejo O.E."/>
            <person name="Hulbert S.H."/>
            <person name="Chen X."/>
        </authorList>
    </citation>
    <scope>NUCLEOTIDE SEQUENCE [LARGE SCALE GENOMIC DNA]</scope>
    <source>
        <strain evidence="3">93TX-2</strain>
    </source>
</reference>
<feature type="region of interest" description="Disordered" evidence="1">
    <location>
        <begin position="41"/>
        <end position="69"/>
    </location>
</feature>
<feature type="non-terminal residue" evidence="2">
    <location>
        <position position="1"/>
    </location>
</feature>
<feature type="compositionally biased region" description="Acidic residues" evidence="1">
    <location>
        <begin position="48"/>
        <end position="63"/>
    </location>
</feature>
<reference evidence="2 3" key="1">
    <citation type="submission" date="2017-12" db="EMBL/GenBank/DDBJ databases">
        <title>Gene loss provides genomic basis for host adaptation in cereal stripe rust fungi.</title>
        <authorList>
            <person name="Xia C."/>
        </authorList>
    </citation>
    <scope>NUCLEOTIDE SEQUENCE [LARGE SCALE GENOMIC DNA]</scope>
    <source>
        <strain evidence="2 3">93TX-2</strain>
    </source>
</reference>
<proteinExistence type="predicted"/>
<evidence type="ECO:0000313" key="2">
    <source>
        <dbReference type="EMBL" id="POW18543.1"/>
    </source>
</evidence>
<name>A0A2S4W9U9_9BASI</name>
<comment type="caution">
    <text evidence="2">The sequence shown here is derived from an EMBL/GenBank/DDBJ whole genome shotgun (WGS) entry which is preliminary data.</text>
</comment>
<feature type="non-terminal residue" evidence="2">
    <location>
        <position position="69"/>
    </location>
</feature>
<dbReference type="AlphaFoldDB" id="A0A2S4W9U9"/>
<evidence type="ECO:0000256" key="1">
    <source>
        <dbReference type="SAM" id="MobiDB-lite"/>
    </source>
</evidence>
<dbReference type="EMBL" id="PKSM01000063">
    <property type="protein sequence ID" value="POW18543.1"/>
    <property type="molecule type" value="Genomic_DNA"/>
</dbReference>
<evidence type="ECO:0000313" key="3">
    <source>
        <dbReference type="Proteomes" id="UP000238274"/>
    </source>
</evidence>
<reference evidence="3" key="2">
    <citation type="journal article" date="2018" name="BMC Genomics">
        <title>Genomic insights into host adaptation between the wheat stripe rust pathogen (Puccinia striiformis f. sp. tritici) and the barley stripe rust pathogen (Puccinia striiformis f. sp. hordei).</title>
        <authorList>
            <person name="Xia C."/>
            <person name="Wang M."/>
            <person name="Yin C."/>
            <person name="Cornejo O.E."/>
            <person name="Hulbert S.H."/>
            <person name="Chen X."/>
        </authorList>
    </citation>
    <scope>NUCLEOTIDE SEQUENCE [LARGE SCALE GENOMIC DNA]</scope>
    <source>
        <strain evidence="3">93TX-2</strain>
    </source>
</reference>
<sequence>SRPACIWSEEIEKLIWMRPYIGDLSCVHGVEHEEIQVSREAVIPNLNEGDENAGSDVDDEEIRADDLLN</sequence>
<gene>
    <name evidence="2" type="ORF">PSHT_05700</name>
</gene>
<organism evidence="2 3">
    <name type="scientific">Puccinia striiformis</name>
    <dbReference type="NCBI Taxonomy" id="27350"/>
    <lineage>
        <taxon>Eukaryota</taxon>
        <taxon>Fungi</taxon>
        <taxon>Dikarya</taxon>
        <taxon>Basidiomycota</taxon>
        <taxon>Pucciniomycotina</taxon>
        <taxon>Pucciniomycetes</taxon>
        <taxon>Pucciniales</taxon>
        <taxon>Pucciniaceae</taxon>
        <taxon>Puccinia</taxon>
    </lineage>
</organism>
<accession>A0A2S4W9U9</accession>